<keyword evidence="1" id="KW-0472">Membrane</keyword>
<keyword evidence="3" id="KW-1185">Reference proteome</keyword>
<dbReference type="AlphaFoldDB" id="A0A7W7EW78"/>
<proteinExistence type="predicted"/>
<keyword evidence="1" id="KW-0812">Transmembrane</keyword>
<evidence type="ECO:0000256" key="1">
    <source>
        <dbReference type="SAM" id="Phobius"/>
    </source>
</evidence>
<evidence type="ECO:0000313" key="2">
    <source>
        <dbReference type="EMBL" id="MBB4616278.1"/>
    </source>
</evidence>
<name>A0A7W7EW78_9SPHN</name>
<accession>A0A7W7EW78</accession>
<comment type="caution">
    <text evidence="2">The sequence shown here is derived from an EMBL/GenBank/DDBJ whole genome shotgun (WGS) entry which is preliminary data.</text>
</comment>
<sequence>MAMLAGLLFAQQDADDRPGQLTATLPFGGVTIIEYQARLLIAAGAAQLVVVVGRLTPELLGALGRISKRGIAVDAVRSAVEASAKFHPLARIVMLADGLITTQEVIDRFAEEGSDALLVVPDATAPTRYERLGGSTAWAGVARLDARRIADVAALPQDYDLQSTALRLADQGRAAHVPLAEAMLRDGHGIEHSSAALAVRGKAVLAATVADRRNWFNAIVLAPLARALVPRLIERRAGTTGIALGGAGLGVVGAALTLGGMTRGGLIVALVGCLLMGLGRTLAILRDEAALVRAQTIGIAAVPALATLALGLTLGMAQGQAVGLVGALAILYLGGLGERAIQRSRRRPWWGGPPAYLLLQAGSTLIGTPLSGVALTVAYAASTLAAAVEALRRHA</sequence>
<dbReference type="Gene3D" id="3.90.550.10">
    <property type="entry name" value="Spore Coat Polysaccharide Biosynthesis Protein SpsA, Chain A"/>
    <property type="match status" value="1"/>
</dbReference>
<dbReference type="InterPro" id="IPR029044">
    <property type="entry name" value="Nucleotide-diphossugar_trans"/>
</dbReference>
<keyword evidence="1" id="KW-1133">Transmembrane helix</keyword>
<feature type="transmembrane region" description="Helical" evidence="1">
    <location>
        <begin position="321"/>
        <end position="337"/>
    </location>
</feature>
<feature type="transmembrane region" description="Helical" evidence="1">
    <location>
        <begin position="266"/>
        <end position="285"/>
    </location>
</feature>
<dbReference type="SUPFAM" id="SSF53448">
    <property type="entry name" value="Nucleotide-diphospho-sugar transferases"/>
    <property type="match status" value="1"/>
</dbReference>
<evidence type="ECO:0000313" key="3">
    <source>
        <dbReference type="Proteomes" id="UP000574769"/>
    </source>
</evidence>
<dbReference type="EMBL" id="JACHNY010000001">
    <property type="protein sequence ID" value="MBB4616278.1"/>
    <property type="molecule type" value="Genomic_DNA"/>
</dbReference>
<feature type="transmembrane region" description="Helical" evidence="1">
    <location>
        <begin position="241"/>
        <end position="260"/>
    </location>
</feature>
<gene>
    <name evidence="2" type="ORF">GGQ96_000384</name>
</gene>
<organism evidence="2 3">
    <name type="scientific">Sphingomonas abaci</name>
    <dbReference type="NCBI Taxonomy" id="237611"/>
    <lineage>
        <taxon>Bacteria</taxon>
        <taxon>Pseudomonadati</taxon>
        <taxon>Pseudomonadota</taxon>
        <taxon>Alphaproteobacteria</taxon>
        <taxon>Sphingomonadales</taxon>
        <taxon>Sphingomonadaceae</taxon>
        <taxon>Sphingomonas</taxon>
    </lineage>
</organism>
<feature type="transmembrane region" description="Helical" evidence="1">
    <location>
        <begin position="349"/>
        <end position="367"/>
    </location>
</feature>
<dbReference type="Proteomes" id="UP000574769">
    <property type="component" value="Unassembled WGS sequence"/>
</dbReference>
<feature type="transmembrane region" description="Helical" evidence="1">
    <location>
        <begin position="297"/>
        <end position="315"/>
    </location>
</feature>
<evidence type="ECO:0008006" key="4">
    <source>
        <dbReference type="Google" id="ProtNLM"/>
    </source>
</evidence>
<reference evidence="2 3" key="1">
    <citation type="submission" date="2020-08" db="EMBL/GenBank/DDBJ databases">
        <title>Genomic Encyclopedia of Type Strains, Phase IV (KMG-IV): sequencing the most valuable type-strain genomes for metagenomic binning, comparative biology and taxonomic classification.</title>
        <authorList>
            <person name="Goeker M."/>
        </authorList>
    </citation>
    <scope>NUCLEOTIDE SEQUENCE [LARGE SCALE GENOMIC DNA]</scope>
    <source>
        <strain evidence="2 3">DSM 15867</strain>
    </source>
</reference>
<protein>
    <recommendedName>
        <fullName evidence="4">MobA-like NTP transferase domain-containing protein</fullName>
    </recommendedName>
</protein>